<evidence type="ECO:0000259" key="8">
    <source>
        <dbReference type="Pfam" id="PF10411"/>
    </source>
</evidence>
<dbReference type="Gene3D" id="3.10.450.70">
    <property type="entry name" value="Disulphide bond isomerase, DsbC/G, N-terminal"/>
    <property type="match status" value="1"/>
</dbReference>
<organism evidence="10 11">
    <name type="scientific">Methylobacter tundripaludum</name>
    <dbReference type="NCBI Taxonomy" id="173365"/>
    <lineage>
        <taxon>Bacteria</taxon>
        <taxon>Pseudomonadati</taxon>
        <taxon>Pseudomonadota</taxon>
        <taxon>Gammaproteobacteria</taxon>
        <taxon>Methylococcales</taxon>
        <taxon>Methylococcaceae</taxon>
        <taxon>Methylobacter</taxon>
    </lineage>
</organism>
<evidence type="ECO:0000256" key="2">
    <source>
        <dbReference type="ARBA" id="ARBA00009813"/>
    </source>
</evidence>
<evidence type="ECO:0000313" key="10">
    <source>
        <dbReference type="EMBL" id="PPK76615.1"/>
    </source>
</evidence>
<comment type="caution">
    <text evidence="10">The sequence shown here is derived from an EMBL/GenBank/DDBJ whole genome shotgun (WGS) entry which is preliminary data.</text>
</comment>
<sequence>MKKVIKIAALSLLSLTLSVAHADENAIRQALTKSMPSVKVGSVKPSEISGLYEVTVGGNIFYVSDDGKYLVQGHLVDVAARVDLTEEKLSGVRKQAIEKLGLDKMIVFKPKESKYTVSIFTDIDCGYCRKLHSEIDQYMAQGITIQYLFFPRAGKGSDSYHKAVSVWCADDRKAALTAAKKGDTPPAKTCVNPIDEHMQLAEDFEVKGTPMIVTEKGNIFPGYLPAKQLAEALADEKGQK</sequence>
<keyword evidence="3 7" id="KW-0732">Signal</keyword>
<comment type="similarity">
    <text evidence="2 7">Belongs to the thioredoxin family. DsbC subfamily.</text>
</comment>
<feature type="domain" description="Disulphide bond isomerase DsbC/G N-terminal" evidence="8">
    <location>
        <begin position="19"/>
        <end position="86"/>
    </location>
</feature>
<dbReference type="InterPro" id="IPR012336">
    <property type="entry name" value="Thioredoxin-like_fold"/>
</dbReference>
<dbReference type="InterPro" id="IPR009094">
    <property type="entry name" value="DiS-bond_isomerase_DsbC/G_N_sf"/>
</dbReference>
<proteinExistence type="inferred from homology"/>
<dbReference type="InterPro" id="IPR018950">
    <property type="entry name" value="DiS-bond_isomerase_DsbC/G_N"/>
</dbReference>
<dbReference type="PANTHER" id="PTHR35272">
    <property type="entry name" value="THIOL:DISULFIDE INTERCHANGE PROTEIN DSBC-RELATED"/>
    <property type="match status" value="1"/>
</dbReference>
<reference evidence="10 11" key="1">
    <citation type="submission" date="2018-02" db="EMBL/GenBank/DDBJ databases">
        <title>Subsurface microbial communities from deep shales in Ohio and West Virginia, USA.</title>
        <authorList>
            <person name="Wrighton K."/>
        </authorList>
    </citation>
    <scope>NUCLEOTIDE SEQUENCE [LARGE SCALE GENOMIC DNA]</scope>
    <source>
        <strain evidence="10 11">OWC-DMM</strain>
    </source>
</reference>
<dbReference type="SUPFAM" id="SSF54423">
    <property type="entry name" value="DsbC/DsbG N-terminal domain-like"/>
    <property type="match status" value="1"/>
</dbReference>
<accession>A0A2S6HGK2</accession>
<dbReference type="Gene3D" id="3.40.30.10">
    <property type="entry name" value="Glutaredoxin"/>
    <property type="match status" value="1"/>
</dbReference>
<dbReference type="InterPro" id="IPR051470">
    <property type="entry name" value="Thiol:disulfide_interchange"/>
</dbReference>
<dbReference type="InterPro" id="IPR036249">
    <property type="entry name" value="Thioredoxin-like_sf"/>
</dbReference>
<comment type="function">
    <text evidence="7">Required for disulfide bond formation in some periplasmic proteins. Acts by transferring its disulfide bond to other proteins and is reduced in the process.</text>
</comment>
<gene>
    <name evidence="10" type="ORF">B0F87_103222</name>
</gene>
<dbReference type="Pfam" id="PF13098">
    <property type="entry name" value="Thioredoxin_2"/>
    <property type="match status" value="1"/>
</dbReference>
<feature type="chain" id="PRO_5015370422" description="Thiol:disulfide interchange protein" evidence="7">
    <location>
        <begin position="23"/>
        <end position="240"/>
    </location>
</feature>
<evidence type="ECO:0000256" key="4">
    <source>
        <dbReference type="ARBA" id="ARBA00022764"/>
    </source>
</evidence>
<dbReference type="EMBL" id="PTIZ01000003">
    <property type="protein sequence ID" value="PPK76615.1"/>
    <property type="molecule type" value="Genomic_DNA"/>
</dbReference>
<keyword evidence="4 7" id="KW-0574">Periplasm</keyword>
<dbReference type="PANTHER" id="PTHR35272:SF3">
    <property type="entry name" value="THIOL:DISULFIDE INTERCHANGE PROTEIN DSBC"/>
    <property type="match status" value="1"/>
</dbReference>
<evidence type="ECO:0000256" key="3">
    <source>
        <dbReference type="ARBA" id="ARBA00022729"/>
    </source>
</evidence>
<dbReference type="Pfam" id="PF10411">
    <property type="entry name" value="DsbC_N"/>
    <property type="match status" value="1"/>
</dbReference>
<feature type="domain" description="Thioredoxin-like fold" evidence="9">
    <location>
        <begin position="111"/>
        <end position="233"/>
    </location>
</feature>
<dbReference type="SUPFAM" id="SSF52833">
    <property type="entry name" value="Thioredoxin-like"/>
    <property type="match status" value="1"/>
</dbReference>
<evidence type="ECO:0000313" key="11">
    <source>
        <dbReference type="Proteomes" id="UP000240010"/>
    </source>
</evidence>
<keyword evidence="5" id="KW-1015">Disulfide bond</keyword>
<evidence type="ECO:0000256" key="1">
    <source>
        <dbReference type="ARBA" id="ARBA00004418"/>
    </source>
</evidence>
<dbReference type="GO" id="GO:0042597">
    <property type="term" value="C:periplasmic space"/>
    <property type="evidence" value="ECO:0007669"/>
    <property type="project" value="UniProtKB-SubCell"/>
</dbReference>
<dbReference type="InterPro" id="IPR033954">
    <property type="entry name" value="DiS-bond_Isoase_DsbC/G"/>
</dbReference>
<name>A0A2S6HGK2_9GAMM</name>
<keyword evidence="6 7" id="KW-0676">Redox-active center</keyword>
<evidence type="ECO:0000256" key="6">
    <source>
        <dbReference type="ARBA" id="ARBA00023284"/>
    </source>
</evidence>
<evidence type="ECO:0000256" key="7">
    <source>
        <dbReference type="RuleBase" id="RU364038"/>
    </source>
</evidence>
<dbReference type="CDD" id="cd03020">
    <property type="entry name" value="DsbA_DsbC_DsbG"/>
    <property type="match status" value="1"/>
</dbReference>
<dbReference type="AlphaFoldDB" id="A0A2S6HGK2"/>
<dbReference type="RefSeq" id="WP_104428311.1">
    <property type="nucleotide sequence ID" value="NZ_PTIZ01000003.1"/>
</dbReference>
<protein>
    <recommendedName>
        <fullName evidence="7">Thiol:disulfide interchange protein</fullName>
    </recommendedName>
</protein>
<comment type="subcellular location">
    <subcellularLocation>
        <location evidence="1 7">Periplasm</location>
    </subcellularLocation>
</comment>
<evidence type="ECO:0000259" key="9">
    <source>
        <dbReference type="Pfam" id="PF13098"/>
    </source>
</evidence>
<dbReference type="Proteomes" id="UP000240010">
    <property type="component" value="Unassembled WGS sequence"/>
</dbReference>
<evidence type="ECO:0000256" key="5">
    <source>
        <dbReference type="ARBA" id="ARBA00023157"/>
    </source>
</evidence>
<feature type="signal peptide" evidence="7">
    <location>
        <begin position="1"/>
        <end position="22"/>
    </location>
</feature>